<dbReference type="AlphaFoldDB" id="A0A1M7ZDJ6"/>
<dbReference type="PANTHER" id="PTHR43792">
    <property type="entry name" value="GNAT FAMILY, PUTATIVE (AFU_ORTHOLOGUE AFUA_3G00765)-RELATED-RELATED"/>
    <property type="match status" value="1"/>
</dbReference>
<dbReference type="STRING" id="1123029.SAMN02745172_01237"/>
<protein>
    <submittedName>
        <fullName evidence="2">Protein N-acetyltransferase, RimJ/RimL family</fullName>
    </submittedName>
</protein>
<name>A0A1M7ZDJ6_9HYPH</name>
<reference evidence="2 3" key="1">
    <citation type="submission" date="2016-12" db="EMBL/GenBank/DDBJ databases">
        <authorList>
            <person name="Song W.-J."/>
            <person name="Kurnit D.M."/>
        </authorList>
    </citation>
    <scope>NUCLEOTIDE SEQUENCE [LARGE SCALE GENOMIC DNA]</scope>
    <source>
        <strain evidence="2 3">DSM 19599</strain>
    </source>
</reference>
<dbReference type="InterPro" id="IPR016181">
    <property type="entry name" value="Acyl_CoA_acyltransferase"/>
</dbReference>
<dbReference type="Gene3D" id="3.40.630.30">
    <property type="match status" value="1"/>
</dbReference>
<proteinExistence type="predicted"/>
<dbReference type="OrthoDB" id="6293260at2"/>
<feature type="domain" description="N-acetyltransferase" evidence="1">
    <location>
        <begin position="29"/>
        <end position="185"/>
    </location>
</feature>
<dbReference type="PANTHER" id="PTHR43792:SF16">
    <property type="entry name" value="N-ACETYLTRANSFERASE DOMAIN-CONTAINING PROTEIN"/>
    <property type="match status" value="1"/>
</dbReference>
<evidence type="ECO:0000259" key="1">
    <source>
        <dbReference type="PROSITE" id="PS51186"/>
    </source>
</evidence>
<dbReference type="InterPro" id="IPR000182">
    <property type="entry name" value="GNAT_dom"/>
</dbReference>
<gene>
    <name evidence="2" type="ORF">SAMN02745172_01237</name>
</gene>
<dbReference type="Pfam" id="PF13302">
    <property type="entry name" value="Acetyltransf_3"/>
    <property type="match status" value="1"/>
</dbReference>
<evidence type="ECO:0000313" key="3">
    <source>
        <dbReference type="Proteomes" id="UP000186406"/>
    </source>
</evidence>
<dbReference type="GO" id="GO:0016747">
    <property type="term" value="F:acyltransferase activity, transferring groups other than amino-acyl groups"/>
    <property type="evidence" value="ECO:0007669"/>
    <property type="project" value="InterPro"/>
</dbReference>
<evidence type="ECO:0000313" key="2">
    <source>
        <dbReference type="EMBL" id="SHO63001.1"/>
    </source>
</evidence>
<dbReference type="SUPFAM" id="SSF55729">
    <property type="entry name" value="Acyl-CoA N-acyltransferases (Nat)"/>
    <property type="match status" value="1"/>
</dbReference>
<dbReference type="RefSeq" id="WP_073626615.1">
    <property type="nucleotide sequence ID" value="NZ_FRXO01000002.1"/>
</dbReference>
<accession>A0A1M7ZDJ6</accession>
<sequence length="190" mass="20932">MNDDQIIGSTSVPPVLETERLFLSGHSVRDFEPLAAMWQAPAIVDSILGGKPATPRESWLRLLRYRGLWPLLGFGYWAVREKASGRYAGDLGFADFHRDTEPSIKGLPEAGWALAPWAHGQGYATEALTAALTWLDGERRFSRSVCLIDPANAPSIRVAEKAGFRDRRSAVMDGRETLLFSRTISSTAEA</sequence>
<dbReference type="EMBL" id="FRXO01000002">
    <property type="protein sequence ID" value="SHO63001.1"/>
    <property type="molecule type" value="Genomic_DNA"/>
</dbReference>
<dbReference type="PROSITE" id="PS51186">
    <property type="entry name" value="GNAT"/>
    <property type="match status" value="1"/>
</dbReference>
<keyword evidence="3" id="KW-1185">Reference proteome</keyword>
<dbReference type="Proteomes" id="UP000186406">
    <property type="component" value="Unassembled WGS sequence"/>
</dbReference>
<dbReference type="InterPro" id="IPR051531">
    <property type="entry name" value="N-acetyltransferase"/>
</dbReference>
<organism evidence="2 3">
    <name type="scientific">Pseudoxanthobacter soli DSM 19599</name>
    <dbReference type="NCBI Taxonomy" id="1123029"/>
    <lineage>
        <taxon>Bacteria</taxon>
        <taxon>Pseudomonadati</taxon>
        <taxon>Pseudomonadota</taxon>
        <taxon>Alphaproteobacteria</taxon>
        <taxon>Hyphomicrobiales</taxon>
        <taxon>Segnochrobactraceae</taxon>
        <taxon>Pseudoxanthobacter</taxon>
    </lineage>
</organism>
<keyword evidence="2" id="KW-0808">Transferase</keyword>